<evidence type="ECO:0000256" key="3">
    <source>
        <dbReference type="ARBA" id="ARBA00022448"/>
    </source>
</evidence>
<dbReference type="Proteomes" id="UP001524586">
    <property type="component" value="Unassembled WGS sequence"/>
</dbReference>
<keyword evidence="8" id="KW-1185">Reference proteome</keyword>
<feature type="domain" description="Multidrug resistance protein MdtA-like C-terminal permuted SH3" evidence="6">
    <location>
        <begin position="326"/>
        <end position="368"/>
    </location>
</feature>
<reference evidence="7 8" key="1">
    <citation type="submission" date="2022-07" db="EMBL/GenBank/DDBJ databases">
        <title>Methylomonas rivi sp. nov., Methylomonas rosea sp. nov., Methylomonas aureus sp. nov. and Methylomonas subterranea sp. nov., four novel methanotrophs isolated from a freshwater creek and the deep terrestrial subsurface.</title>
        <authorList>
            <person name="Abin C."/>
            <person name="Sankaranarayanan K."/>
            <person name="Garner C."/>
            <person name="Sindelar R."/>
            <person name="Kotary K."/>
            <person name="Garner R."/>
            <person name="Barclay S."/>
            <person name="Lawson P."/>
            <person name="Krumholz L."/>
        </authorList>
    </citation>
    <scope>NUCLEOTIDE SEQUENCE [LARGE SCALE GENOMIC DNA]</scope>
    <source>
        <strain evidence="7 8">WSC-6</strain>
    </source>
</reference>
<evidence type="ECO:0000256" key="1">
    <source>
        <dbReference type="ARBA" id="ARBA00004196"/>
    </source>
</evidence>
<dbReference type="SUPFAM" id="SSF111369">
    <property type="entry name" value="HlyD-like secretion proteins"/>
    <property type="match status" value="1"/>
</dbReference>
<evidence type="ECO:0000256" key="4">
    <source>
        <dbReference type="SAM" id="Coils"/>
    </source>
</evidence>
<dbReference type="PANTHER" id="PTHR30469">
    <property type="entry name" value="MULTIDRUG RESISTANCE PROTEIN MDTA"/>
    <property type="match status" value="1"/>
</dbReference>
<comment type="similarity">
    <text evidence="2">Belongs to the membrane fusion protein (MFP) (TC 8.A.1) family.</text>
</comment>
<evidence type="ECO:0000259" key="6">
    <source>
        <dbReference type="Pfam" id="PF25967"/>
    </source>
</evidence>
<dbReference type="Gene3D" id="2.40.30.170">
    <property type="match status" value="1"/>
</dbReference>
<evidence type="ECO:0000259" key="5">
    <source>
        <dbReference type="Pfam" id="PF25917"/>
    </source>
</evidence>
<dbReference type="InterPro" id="IPR006143">
    <property type="entry name" value="RND_pump_MFP"/>
</dbReference>
<protein>
    <submittedName>
        <fullName evidence="7">Efflux RND transporter periplasmic adaptor subunit</fullName>
    </submittedName>
</protein>
<keyword evidence="4" id="KW-0175">Coiled coil</keyword>
<dbReference type="PANTHER" id="PTHR30469:SF12">
    <property type="entry name" value="MULTIDRUG RESISTANCE PROTEIN MDTA"/>
    <property type="match status" value="1"/>
</dbReference>
<evidence type="ECO:0000313" key="7">
    <source>
        <dbReference type="EMBL" id="MCQ8130744.1"/>
    </source>
</evidence>
<accession>A0ABT1UBI4</accession>
<proteinExistence type="inferred from homology"/>
<organism evidence="7 8">
    <name type="scientific">Methylomonas rivi</name>
    <dbReference type="NCBI Taxonomy" id="2952226"/>
    <lineage>
        <taxon>Bacteria</taxon>
        <taxon>Pseudomonadati</taxon>
        <taxon>Pseudomonadota</taxon>
        <taxon>Gammaproteobacteria</taxon>
        <taxon>Methylococcales</taxon>
        <taxon>Methylococcaceae</taxon>
        <taxon>Methylomonas</taxon>
    </lineage>
</organism>
<dbReference type="NCBIfam" id="TIGR01730">
    <property type="entry name" value="RND_mfp"/>
    <property type="match status" value="1"/>
</dbReference>
<feature type="domain" description="Multidrug resistance protein MdtA-like barrel-sandwich hybrid" evidence="5">
    <location>
        <begin position="70"/>
        <end position="211"/>
    </location>
</feature>
<feature type="coiled-coil region" evidence="4">
    <location>
        <begin position="113"/>
        <end position="186"/>
    </location>
</feature>
<dbReference type="Pfam" id="PF25967">
    <property type="entry name" value="RND-MFP_C"/>
    <property type="match status" value="1"/>
</dbReference>
<name>A0ABT1UBI4_9GAMM</name>
<comment type="subcellular location">
    <subcellularLocation>
        <location evidence="1">Cell envelope</location>
    </subcellularLocation>
</comment>
<evidence type="ECO:0000256" key="2">
    <source>
        <dbReference type="ARBA" id="ARBA00009477"/>
    </source>
</evidence>
<dbReference type="Pfam" id="PF25917">
    <property type="entry name" value="BSH_RND"/>
    <property type="match status" value="1"/>
</dbReference>
<sequence>MSLMSGNTLKIVLPALVLLAGLGGTLLLAGGGKPEAQAAKLQPPTVKTLIAQPQRLRLPVQSQGILLPVREIDLTAQVQGRIMTVQDSFVVGGRFKAGEVLVSVETAEYDLAIVRSETRLAEARRSLAEEQAAAIQAQREWRVLGEGSPTPLSLHEPQLQEAKAKLKQAEAELADAKLQRSRCEIRAPFNGRVKEKSTGVGQTAAIGQPLARIYADDAAEIRLPLSPAQIGYLPVPEIRNGKTIGAKVMLTAERGTEQVQRQAMIVRREGVVDQGTGLEYWVARLEYPEREPALLPGSFLSAEIEGRELEGVFELPRTALNAAQEALLVDADNKLQIKRLQVLRSDPERVLVGGGLQAGDRVIVSGIDVPVAGMPVVVEPVGDSL</sequence>
<evidence type="ECO:0000313" key="8">
    <source>
        <dbReference type="Proteomes" id="UP001524586"/>
    </source>
</evidence>
<dbReference type="InterPro" id="IPR058627">
    <property type="entry name" value="MdtA-like_C"/>
</dbReference>
<dbReference type="Gene3D" id="1.10.287.470">
    <property type="entry name" value="Helix hairpin bin"/>
    <property type="match status" value="1"/>
</dbReference>
<dbReference type="InterPro" id="IPR058625">
    <property type="entry name" value="MdtA-like_BSH"/>
</dbReference>
<dbReference type="Gene3D" id="2.40.420.20">
    <property type="match status" value="1"/>
</dbReference>
<dbReference type="EMBL" id="JANIBK010000217">
    <property type="protein sequence ID" value="MCQ8130744.1"/>
    <property type="molecule type" value="Genomic_DNA"/>
</dbReference>
<keyword evidence="3" id="KW-0813">Transport</keyword>
<gene>
    <name evidence="7" type="ORF">NP596_19980</name>
</gene>
<dbReference type="Gene3D" id="2.40.50.100">
    <property type="match status" value="1"/>
</dbReference>
<dbReference type="RefSeq" id="WP_256617154.1">
    <property type="nucleotide sequence ID" value="NZ_JANIBK010000217.1"/>
</dbReference>
<comment type="caution">
    <text evidence="7">The sequence shown here is derived from an EMBL/GenBank/DDBJ whole genome shotgun (WGS) entry which is preliminary data.</text>
</comment>